<dbReference type="Pfam" id="PF08543">
    <property type="entry name" value="Phos_pyr_kin"/>
    <property type="match status" value="1"/>
</dbReference>
<protein>
    <submittedName>
        <fullName evidence="2">Bifunctional hydroxymethylpyrimidine kinase/phosphomethylpyrimidine kinase</fullName>
        <ecNumber evidence="2">2.7.1.49</ecNumber>
        <ecNumber evidence="2">2.7.4.7</ecNumber>
    </submittedName>
</protein>
<name>A0A9E7RT80_METWO</name>
<dbReference type="EC" id="2.7.4.7" evidence="2"/>
<dbReference type="NCBIfam" id="TIGR00097">
    <property type="entry name" value="HMP-P_kinase"/>
    <property type="match status" value="1"/>
</dbReference>
<gene>
    <name evidence="2" type="primary">thiD</name>
    <name evidence="2" type="ORF">N5910_05020</name>
</gene>
<dbReference type="CDD" id="cd01169">
    <property type="entry name" value="HMPP_kinase"/>
    <property type="match status" value="1"/>
</dbReference>
<feature type="domain" description="Pyridoxamine kinase/Phosphomethylpyrimidine kinase" evidence="1">
    <location>
        <begin position="12"/>
        <end position="239"/>
    </location>
</feature>
<dbReference type="PANTHER" id="PTHR20858">
    <property type="entry name" value="PHOSPHOMETHYLPYRIMIDINE KINASE"/>
    <property type="match status" value="1"/>
</dbReference>
<dbReference type="SUPFAM" id="SSF53613">
    <property type="entry name" value="Ribokinase-like"/>
    <property type="match status" value="1"/>
</dbReference>
<dbReference type="EC" id="2.7.1.49" evidence="2"/>
<dbReference type="Proteomes" id="UP001065373">
    <property type="component" value="Chromosome"/>
</dbReference>
<proteinExistence type="predicted"/>
<dbReference type="GO" id="GO:0008972">
    <property type="term" value="F:phosphomethylpyrimidine kinase activity"/>
    <property type="evidence" value="ECO:0007669"/>
    <property type="project" value="UniProtKB-EC"/>
</dbReference>
<keyword evidence="2" id="KW-0808">Transferase</keyword>
<evidence type="ECO:0000259" key="1">
    <source>
        <dbReference type="Pfam" id="PF08543"/>
    </source>
</evidence>
<dbReference type="GO" id="GO:0009228">
    <property type="term" value="P:thiamine biosynthetic process"/>
    <property type="evidence" value="ECO:0007669"/>
    <property type="project" value="InterPro"/>
</dbReference>
<sequence length="257" mass="27441">MVVMAISVAGLDPSGGAGILGDIKTFSALGVYGAVAVTALTSQNVKRVSGVLPVPPDFVGEQIDLVMEDLPLVHGKTGMLYSEDIIRVVAEKIREYRLRMVVDPVMVAASGGRLSSEGFVDALKRYLLPEALIVTPNVAEAEKLSGVRIFSVDDARRAARVIGDLCDVIITGGHLGGKNIILLDGEISILEGELIETSNTHGSGCSFSAAAAAYLSRGFDLHESLKMADAFVREAIRHGRYGTLNQFWSLEEKEKPD</sequence>
<dbReference type="AlphaFoldDB" id="A0A9E7RT80"/>
<evidence type="ECO:0000313" key="2">
    <source>
        <dbReference type="EMBL" id="UXH30913.1"/>
    </source>
</evidence>
<keyword evidence="2" id="KW-0418">Kinase</keyword>
<reference evidence="2" key="1">
    <citation type="submission" date="2022-09" db="EMBL/GenBank/DDBJ databases">
        <title>Characterization of three MwoI isoschizomers from sequenced genome and metagenomes.</title>
        <authorList>
            <person name="Fomenkov A."/>
            <person name="Xu S.Y."/>
            <person name="Roberts R.J."/>
        </authorList>
    </citation>
    <scope>NUCLEOTIDE SEQUENCE</scope>
    <source>
        <strain evidence="2">DSM 2970</strain>
    </source>
</reference>
<dbReference type="InterPro" id="IPR013749">
    <property type="entry name" value="PM/HMP-P_kinase-1"/>
</dbReference>
<dbReference type="EMBL" id="CP104550">
    <property type="protein sequence ID" value="UXH30913.1"/>
    <property type="molecule type" value="Genomic_DNA"/>
</dbReference>
<dbReference type="GO" id="GO:0005829">
    <property type="term" value="C:cytosol"/>
    <property type="evidence" value="ECO:0007669"/>
    <property type="project" value="TreeGrafter"/>
</dbReference>
<dbReference type="InterPro" id="IPR004399">
    <property type="entry name" value="HMP/HMP-P_kinase_dom"/>
</dbReference>
<dbReference type="GO" id="GO:0008902">
    <property type="term" value="F:hydroxymethylpyrimidine kinase activity"/>
    <property type="evidence" value="ECO:0007669"/>
    <property type="project" value="UniProtKB-EC"/>
</dbReference>
<dbReference type="InterPro" id="IPR029056">
    <property type="entry name" value="Ribokinase-like"/>
</dbReference>
<dbReference type="Gene3D" id="3.40.1190.20">
    <property type="match status" value="1"/>
</dbReference>
<accession>A0A9E7RT80</accession>
<dbReference type="PANTHER" id="PTHR20858:SF17">
    <property type="entry name" value="HYDROXYMETHYLPYRIMIDINE_PHOSPHOMETHYLPYRIMIDINE KINASE THI20-RELATED"/>
    <property type="match status" value="1"/>
</dbReference>
<organism evidence="2">
    <name type="scientific">Methanothermobacter wolfeii</name>
    <name type="common">Methanobacterium wolfei</name>
    <dbReference type="NCBI Taxonomy" id="145261"/>
    <lineage>
        <taxon>Archaea</taxon>
        <taxon>Methanobacteriati</taxon>
        <taxon>Methanobacteriota</taxon>
        <taxon>Methanomada group</taxon>
        <taxon>Methanobacteria</taxon>
        <taxon>Methanobacteriales</taxon>
        <taxon>Methanobacteriaceae</taxon>
        <taxon>Methanothermobacter</taxon>
    </lineage>
</organism>